<feature type="compositionally biased region" description="Basic and acidic residues" evidence="5">
    <location>
        <begin position="503"/>
        <end position="517"/>
    </location>
</feature>
<dbReference type="EMBL" id="KZ819309">
    <property type="protein sequence ID" value="PWN94787.1"/>
    <property type="molecule type" value="Genomic_DNA"/>
</dbReference>
<feature type="transmembrane region" description="Helical" evidence="6">
    <location>
        <begin position="454"/>
        <end position="473"/>
    </location>
</feature>
<sequence length="517" mass="55474">MADHKPRTSLTSAGAGEVPLAVAAPAPLAAAHEATQNRTGVVGRAVAFYSRAITQVGLVGMVCFLCPGMFNALSGIGGGGQVDTTVSSKSNTALYACFAGLSFFAGSIHNLLGTRLCLFIGACGYSLYIASFLSYNHNANEGFVVAAGAILGVCASLFWTAQGAIMLSYPTEQQKSAAFALVWIIFNLGALIGSAIEIGLTYNSESESLSDAVYAVFLVLTFLGACLSLMLKAPSTVVRSNGSNVIVPVHSSWQREFKGLYQLLIADPWILLLFPLFLSSNFAYTWQQQMYNAQLFTLRARSLNSLLYWGAQMVAAYLLSLVLDSPKLRRPKRMWAGWAIVNVFVWVVFGACYHVQRGYNRDNVASSRSPFPVEKLQLIDLNTMRFAGPATLYFFSGFMDALVQGFAYALMGAFSNKMAVLASLSGFYKSIQSAGGAAGFGLDTDRRPFMATLAGTWAVYAAGLIFAVPVLMFRITDHTTDEEEERAAIAAQTGSGTASSGSEQDKRSSHDEKSEVA</sequence>
<dbReference type="RefSeq" id="XP_025595066.1">
    <property type="nucleotide sequence ID" value="XM_025743568.1"/>
</dbReference>
<dbReference type="Gene3D" id="1.20.1250.20">
    <property type="entry name" value="MFS general substrate transporter like domains"/>
    <property type="match status" value="1"/>
</dbReference>
<feature type="transmembrane region" description="Helical" evidence="6">
    <location>
        <begin position="52"/>
        <end position="73"/>
    </location>
</feature>
<dbReference type="InterPro" id="IPR036259">
    <property type="entry name" value="MFS_trans_sf"/>
</dbReference>
<feature type="transmembrane region" description="Helical" evidence="6">
    <location>
        <begin position="306"/>
        <end position="323"/>
    </location>
</feature>
<feature type="transmembrane region" description="Helical" evidence="6">
    <location>
        <begin position="390"/>
        <end position="411"/>
    </location>
</feature>
<evidence type="ECO:0000256" key="6">
    <source>
        <dbReference type="SAM" id="Phobius"/>
    </source>
</evidence>
<dbReference type="SUPFAM" id="SSF103473">
    <property type="entry name" value="MFS general substrate transporter"/>
    <property type="match status" value="1"/>
</dbReference>
<proteinExistence type="predicted"/>
<keyword evidence="4 6" id="KW-0472">Membrane</keyword>
<dbReference type="GO" id="GO:0016020">
    <property type="term" value="C:membrane"/>
    <property type="evidence" value="ECO:0007669"/>
    <property type="project" value="UniProtKB-SubCell"/>
</dbReference>
<comment type="subcellular location">
    <subcellularLocation>
        <location evidence="1">Membrane</location>
        <topology evidence="1">Multi-pass membrane protein</topology>
    </subcellularLocation>
</comment>
<reference evidence="7 8" key="1">
    <citation type="journal article" date="2018" name="Mol. Biol. Evol.">
        <title>Broad Genomic Sampling Reveals a Smut Pathogenic Ancestry of the Fungal Clade Ustilaginomycotina.</title>
        <authorList>
            <person name="Kijpornyongpan T."/>
            <person name="Mondo S.J."/>
            <person name="Barry K."/>
            <person name="Sandor L."/>
            <person name="Lee J."/>
            <person name="Lipzen A."/>
            <person name="Pangilinan J."/>
            <person name="LaButti K."/>
            <person name="Hainaut M."/>
            <person name="Henrissat B."/>
            <person name="Grigoriev I.V."/>
            <person name="Spatafora J.W."/>
            <person name="Aime M.C."/>
        </authorList>
    </citation>
    <scope>NUCLEOTIDE SEQUENCE [LARGE SCALE GENOMIC DNA]</scope>
    <source>
        <strain evidence="7 8">MCA 4186</strain>
    </source>
</reference>
<protein>
    <recommendedName>
        <fullName evidence="9">MFS general substrate transporter</fullName>
    </recommendedName>
</protein>
<dbReference type="AlphaFoldDB" id="A0A316YZA7"/>
<dbReference type="PANTHER" id="PTHR23294:SF59">
    <property type="entry name" value="UNC93-LIKE PROTEIN C922.05C"/>
    <property type="match status" value="1"/>
</dbReference>
<feature type="region of interest" description="Disordered" evidence="5">
    <location>
        <begin position="483"/>
        <end position="517"/>
    </location>
</feature>
<evidence type="ECO:0008006" key="9">
    <source>
        <dbReference type="Google" id="ProtNLM"/>
    </source>
</evidence>
<feature type="transmembrane region" description="Helical" evidence="6">
    <location>
        <begin position="335"/>
        <end position="356"/>
    </location>
</feature>
<accession>A0A316YZA7</accession>
<gene>
    <name evidence="7" type="ORF">FA09DRAFT_332695</name>
</gene>
<dbReference type="Proteomes" id="UP000245946">
    <property type="component" value="Unassembled WGS sequence"/>
</dbReference>
<evidence type="ECO:0000256" key="5">
    <source>
        <dbReference type="SAM" id="MobiDB-lite"/>
    </source>
</evidence>
<feature type="transmembrane region" description="Helical" evidence="6">
    <location>
        <begin position="177"/>
        <end position="200"/>
    </location>
</feature>
<feature type="compositionally biased region" description="Low complexity" evidence="5">
    <location>
        <begin position="488"/>
        <end position="502"/>
    </location>
</feature>
<dbReference type="InterPro" id="IPR051617">
    <property type="entry name" value="UNC-93-like_regulator"/>
</dbReference>
<organism evidence="7 8">
    <name type="scientific">Tilletiopsis washingtonensis</name>
    <dbReference type="NCBI Taxonomy" id="58919"/>
    <lineage>
        <taxon>Eukaryota</taxon>
        <taxon>Fungi</taxon>
        <taxon>Dikarya</taxon>
        <taxon>Basidiomycota</taxon>
        <taxon>Ustilaginomycotina</taxon>
        <taxon>Exobasidiomycetes</taxon>
        <taxon>Entylomatales</taxon>
        <taxon>Entylomatales incertae sedis</taxon>
        <taxon>Tilletiopsis</taxon>
    </lineage>
</organism>
<feature type="transmembrane region" description="Helical" evidence="6">
    <location>
        <begin position="263"/>
        <end position="286"/>
    </location>
</feature>
<evidence type="ECO:0000256" key="3">
    <source>
        <dbReference type="ARBA" id="ARBA00022989"/>
    </source>
</evidence>
<feature type="transmembrane region" description="Helical" evidence="6">
    <location>
        <begin position="117"/>
        <end position="137"/>
    </location>
</feature>
<feature type="transmembrane region" description="Helical" evidence="6">
    <location>
        <begin position="143"/>
        <end position="165"/>
    </location>
</feature>
<feature type="transmembrane region" description="Helical" evidence="6">
    <location>
        <begin position="212"/>
        <end position="231"/>
    </location>
</feature>
<dbReference type="PANTHER" id="PTHR23294">
    <property type="entry name" value="ET TRANSLATION PRODUCT-RELATED"/>
    <property type="match status" value="1"/>
</dbReference>
<evidence type="ECO:0000313" key="7">
    <source>
        <dbReference type="EMBL" id="PWN94787.1"/>
    </source>
</evidence>
<keyword evidence="2 6" id="KW-0812">Transmembrane</keyword>
<name>A0A316YZA7_9BASI</name>
<dbReference type="OrthoDB" id="196103at2759"/>
<dbReference type="InterPro" id="IPR010291">
    <property type="entry name" value="Ion_channel_UNC-93"/>
</dbReference>
<evidence type="ECO:0000256" key="4">
    <source>
        <dbReference type="ARBA" id="ARBA00023136"/>
    </source>
</evidence>
<dbReference type="Pfam" id="PF05978">
    <property type="entry name" value="UNC-93"/>
    <property type="match status" value="1"/>
</dbReference>
<dbReference type="GeneID" id="37271112"/>
<keyword evidence="8" id="KW-1185">Reference proteome</keyword>
<evidence type="ECO:0000256" key="1">
    <source>
        <dbReference type="ARBA" id="ARBA00004141"/>
    </source>
</evidence>
<evidence type="ECO:0000256" key="2">
    <source>
        <dbReference type="ARBA" id="ARBA00022692"/>
    </source>
</evidence>
<evidence type="ECO:0000313" key="8">
    <source>
        <dbReference type="Proteomes" id="UP000245946"/>
    </source>
</evidence>
<keyword evidence="3 6" id="KW-1133">Transmembrane helix</keyword>